<dbReference type="Gene3D" id="1.10.390.10">
    <property type="entry name" value="Neutral Protease Domain 2"/>
    <property type="match status" value="1"/>
</dbReference>
<evidence type="ECO:0000313" key="12">
    <source>
        <dbReference type="EMBL" id="OQP44820.1"/>
    </source>
</evidence>
<dbReference type="SUPFAM" id="SSF55486">
    <property type="entry name" value="Metalloproteases ('zincins'), catalytic domain"/>
    <property type="match status" value="1"/>
</dbReference>
<dbReference type="Pfam" id="PF01447">
    <property type="entry name" value="Peptidase_M4"/>
    <property type="match status" value="1"/>
</dbReference>
<dbReference type="PANTHER" id="PTHR33794:SF1">
    <property type="entry name" value="BACILLOLYSIN"/>
    <property type="match status" value="1"/>
</dbReference>
<evidence type="ECO:0000256" key="3">
    <source>
        <dbReference type="ARBA" id="ARBA00022723"/>
    </source>
</evidence>
<dbReference type="EMBL" id="LVXG01000034">
    <property type="protein sequence ID" value="OQP44820.1"/>
    <property type="molecule type" value="Genomic_DNA"/>
</dbReference>
<evidence type="ECO:0008006" key="14">
    <source>
        <dbReference type="Google" id="ProtNLM"/>
    </source>
</evidence>
<feature type="active site" description="Proton donor" evidence="8">
    <location>
        <position position="464"/>
    </location>
</feature>
<comment type="caution">
    <text evidence="12">The sequence shown here is derived from an EMBL/GenBank/DDBJ whole genome shotgun (WGS) entry which is preliminary data.</text>
</comment>
<dbReference type="AlphaFoldDB" id="A0A1V9EFC4"/>
<evidence type="ECO:0000259" key="10">
    <source>
        <dbReference type="Pfam" id="PF02868"/>
    </source>
</evidence>
<name>A0A1V9EFC4_9BACT</name>
<evidence type="ECO:0000313" key="13">
    <source>
        <dbReference type="Proteomes" id="UP000192610"/>
    </source>
</evidence>
<evidence type="ECO:0000256" key="8">
    <source>
        <dbReference type="PIRSR" id="PIRSR623612-1"/>
    </source>
</evidence>
<dbReference type="Gene3D" id="3.10.450.490">
    <property type="match status" value="1"/>
</dbReference>
<keyword evidence="2" id="KW-0645">Protease</keyword>
<keyword evidence="6" id="KW-0862">Zinc</keyword>
<evidence type="ECO:0000256" key="1">
    <source>
        <dbReference type="ARBA" id="ARBA00009388"/>
    </source>
</evidence>
<feature type="domain" description="FTP" evidence="11">
    <location>
        <begin position="64"/>
        <end position="113"/>
    </location>
</feature>
<keyword evidence="3" id="KW-0479">Metal-binding</keyword>
<dbReference type="InterPro" id="IPR011096">
    <property type="entry name" value="FTP_domain"/>
</dbReference>
<dbReference type="InterPro" id="IPR027268">
    <property type="entry name" value="Peptidase_M4/M1_CTD_sf"/>
</dbReference>
<keyword evidence="4" id="KW-0732">Signal</keyword>
<feature type="active site" evidence="8">
    <location>
        <position position="368"/>
    </location>
</feature>
<dbReference type="GO" id="GO:0004222">
    <property type="term" value="F:metalloendopeptidase activity"/>
    <property type="evidence" value="ECO:0007669"/>
    <property type="project" value="InterPro"/>
</dbReference>
<dbReference type="CDD" id="cd09597">
    <property type="entry name" value="M4_TLP"/>
    <property type="match status" value="1"/>
</dbReference>
<sequence length="852" mass="92982">MGALAIVLMAPNLRAQNGGDTLDFQLRTDKTVSNARFKPDKSGKRKLSEAAQFFKTLHNAGNDDQFVLQRTQTDNLGITHRLYQQYYKGIPVEGAQYAAHGHQDEIETVNGEFAKVKIAGDQPGVSEKSALALAQKFVGAKKYKWEDAQLQAHMQKMGHAGYSPKGSLVVTRDERQAGRPWRLSWKFTISALEPESEQLVFVDAWDGHILDAVSLLCNTNAPGTAETLYSGTRNIMGDSWSGQFRLRETRNNVNISTLNALRGTSYGAAVDFTDNDNNWTAAEHTANWDRAAPDAHWAAETVLDYWQTVQGRNSINGSGLPVQNYVHFAVDWDNAQWDGVGNAMRYGDGNPAKLYTIPFVALDVVAHEFGHGINQYTANLKYEKEPGALNEGFSDIWGAVIENWADPNKQTWLIGEELGFIPLRSMSNPNAFGQPDTYHGTNWVNVDNCTPVGGPTGNDYCGVHTNSGVLNFMFFLLAQGGAGTNDIGNAYNVSGIGIFEAARIAYIAESYFLTPNSTFADARNAFINASHALYGPNSCESIATSNAWYAVGVGGPFAPSGMSISGPNHVCGTSDPFGITSLPPGAIVTWSKDGPVDIDNPNSNTTTVTQFDYGWTTLTATVTSPCGLNATITSAPIQVGNPYMVGPIETSSNGLGAGENLCNHDYDYDDWVNTMFITVNPAPPAWDTWTLHWEMYGPNGLAMSWTGTNPNLGLPFIMPASQEPGWYNVDAWITNSCGQTSDYYETGFYYVDCKGASRFSMTVYPNPATGGNLQVVMEEPEAAKLPANAKVASSEQITFTLYDMKMTSMMRIWKVPSGQKKHLLNTTGIKAGQYILVMTKGSLKRTQQVLIK</sequence>
<dbReference type="InterPro" id="IPR050728">
    <property type="entry name" value="Zinc_Metalloprotease_M4"/>
</dbReference>
<dbReference type="InterPro" id="IPR001570">
    <property type="entry name" value="Peptidase_M4_C_domain"/>
</dbReference>
<evidence type="ECO:0000259" key="9">
    <source>
        <dbReference type="Pfam" id="PF01447"/>
    </source>
</evidence>
<dbReference type="Pfam" id="PF07504">
    <property type="entry name" value="FTP"/>
    <property type="match status" value="1"/>
</dbReference>
<reference evidence="13" key="1">
    <citation type="submission" date="2016-04" db="EMBL/GenBank/DDBJ databases">
        <authorList>
            <person name="Chen L."/>
            <person name="Zhuang W."/>
            <person name="Wang G."/>
        </authorList>
    </citation>
    <scope>NUCLEOTIDE SEQUENCE [LARGE SCALE GENOMIC DNA]</scope>
    <source>
        <strain evidence="13">17621</strain>
    </source>
</reference>
<dbReference type="Gene3D" id="3.10.170.10">
    <property type="match status" value="1"/>
</dbReference>
<dbReference type="PANTHER" id="PTHR33794">
    <property type="entry name" value="BACILLOLYSIN"/>
    <property type="match status" value="1"/>
</dbReference>
<evidence type="ECO:0000259" key="11">
    <source>
        <dbReference type="Pfam" id="PF07504"/>
    </source>
</evidence>
<keyword evidence="7" id="KW-0482">Metalloprotease</keyword>
<feature type="domain" description="Peptidase M4 C-terminal" evidence="10">
    <location>
        <begin position="378"/>
        <end position="553"/>
    </location>
</feature>
<evidence type="ECO:0000256" key="7">
    <source>
        <dbReference type="ARBA" id="ARBA00023049"/>
    </source>
</evidence>
<dbReference type="InterPro" id="IPR013856">
    <property type="entry name" value="Peptidase_M4_domain"/>
</dbReference>
<evidence type="ECO:0000256" key="2">
    <source>
        <dbReference type="ARBA" id="ARBA00022670"/>
    </source>
</evidence>
<dbReference type="STRING" id="354355.SAMN05660816_05960"/>
<dbReference type="PRINTS" id="PR00730">
    <property type="entry name" value="THERMOLYSIN"/>
</dbReference>
<protein>
    <recommendedName>
        <fullName evidence="14">Peptidase M4</fullName>
    </recommendedName>
</protein>
<evidence type="ECO:0000256" key="6">
    <source>
        <dbReference type="ARBA" id="ARBA00022833"/>
    </source>
</evidence>
<dbReference type="Proteomes" id="UP000192610">
    <property type="component" value="Unassembled WGS sequence"/>
</dbReference>
<evidence type="ECO:0000256" key="5">
    <source>
        <dbReference type="ARBA" id="ARBA00022801"/>
    </source>
</evidence>
<comment type="similarity">
    <text evidence="1">Belongs to the peptidase M4 family.</text>
</comment>
<keyword evidence="13" id="KW-1185">Reference proteome</keyword>
<gene>
    <name evidence="12" type="ORF">A4H97_10690</name>
</gene>
<accession>A0A1V9EFC4</accession>
<organism evidence="12 13">
    <name type="scientific">Niastella yeongjuensis</name>
    <dbReference type="NCBI Taxonomy" id="354355"/>
    <lineage>
        <taxon>Bacteria</taxon>
        <taxon>Pseudomonadati</taxon>
        <taxon>Bacteroidota</taxon>
        <taxon>Chitinophagia</taxon>
        <taxon>Chitinophagales</taxon>
        <taxon>Chitinophagaceae</taxon>
        <taxon>Niastella</taxon>
    </lineage>
</organism>
<dbReference type="GO" id="GO:0006508">
    <property type="term" value="P:proteolysis"/>
    <property type="evidence" value="ECO:0007669"/>
    <property type="project" value="UniProtKB-KW"/>
</dbReference>
<evidence type="ECO:0000256" key="4">
    <source>
        <dbReference type="ARBA" id="ARBA00022729"/>
    </source>
</evidence>
<feature type="domain" description="Peptidase M4" evidence="9">
    <location>
        <begin position="223"/>
        <end position="373"/>
    </location>
</feature>
<dbReference type="InterPro" id="IPR023612">
    <property type="entry name" value="Peptidase_M4"/>
</dbReference>
<proteinExistence type="inferred from homology"/>
<dbReference type="Pfam" id="PF02868">
    <property type="entry name" value="Peptidase_M4_C"/>
    <property type="match status" value="1"/>
</dbReference>
<keyword evidence="5" id="KW-0378">Hydrolase</keyword>
<dbReference type="GO" id="GO:0046872">
    <property type="term" value="F:metal ion binding"/>
    <property type="evidence" value="ECO:0007669"/>
    <property type="project" value="UniProtKB-KW"/>
</dbReference>